<dbReference type="PANTHER" id="PTHR47554:SF1">
    <property type="entry name" value="SORTING NEXIN MVP1"/>
    <property type="match status" value="1"/>
</dbReference>
<dbReference type="InterPro" id="IPR001683">
    <property type="entry name" value="PX_dom"/>
</dbReference>
<proteinExistence type="inferred from homology"/>
<dbReference type="SMART" id="SM00312">
    <property type="entry name" value="PX"/>
    <property type="match status" value="1"/>
</dbReference>
<dbReference type="KEGG" id="vpo:Kpol_1037p15"/>
<evidence type="ECO:0000259" key="10">
    <source>
        <dbReference type="PROSITE" id="PS50195"/>
    </source>
</evidence>
<evidence type="ECO:0000256" key="6">
    <source>
        <dbReference type="ARBA" id="ARBA00022490"/>
    </source>
</evidence>
<evidence type="ECO:0000256" key="4">
    <source>
        <dbReference type="ARBA" id="ARBA00014268"/>
    </source>
</evidence>
<dbReference type="GO" id="GO:0032266">
    <property type="term" value="F:phosphatidylinositol-3-phosphate binding"/>
    <property type="evidence" value="ECO:0007669"/>
    <property type="project" value="EnsemblFungi"/>
</dbReference>
<dbReference type="InterPro" id="IPR036871">
    <property type="entry name" value="PX_dom_sf"/>
</dbReference>
<name>A7TJV7_VANPO</name>
<dbReference type="GO" id="GO:0006623">
    <property type="term" value="P:protein targeting to vacuole"/>
    <property type="evidence" value="ECO:0007669"/>
    <property type="project" value="EnsemblFungi"/>
</dbReference>
<evidence type="ECO:0000313" key="11">
    <source>
        <dbReference type="EMBL" id="EDO17419.1"/>
    </source>
</evidence>
<dbReference type="FunFam" id="3.30.1520.10:FF:000042">
    <property type="entry name" value="Sorting nexin mvp1"/>
    <property type="match status" value="1"/>
</dbReference>
<dbReference type="GO" id="GO:0097320">
    <property type="term" value="P:plasma membrane tubulation"/>
    <property type="evidence" value="ECO:0007669"/>
    <property type="project" value="EnsemblFungi"/>
</dbReference>
<reference evidence="11 12" key="1">
    <citation type="journal article" date="2007" name="Proc. Natl. Acad. Sci. U.S.A.">
        <title>Independent sorting-out of thousands of duplicated gene pairs in two yeast species descended from a whole-genome duplication.</title>
        <authorList>
            <person name="Scannell D.R."/>
            <person name="Frank A.C."/>
            <person name="Conant G.C."/>
            <person name="Byrne K.P."/>
            <person name="Woolfit M."/>
            <person name="Wolfe K.H."/>
        </authorList>
    </citation>
    <scope>NUCLEOTIDE SEQUENCE [LARGE SCALE GENOMIC DNA]</scope>
    <source>
        <strain evidence="12">ATCC 22028 / DSM 70294 / BCRC 21397 / CBS 2163 / NBRC 10782 / NRRL Y-8283 / UCD 57-17</strain>
    </source>
</reference>
<dbReference type="InterPro" id="IPR045734">
    <property type="entry name" value="Snx8_BAR_dom"/>
</dbReference>
<dbReference type="OrthoDB" id="10064318at2759"/>
<dbReference type="EMBL" id="DS480404">
    <property type="protein sequence ID" value="EDO17419.1"/>
    <property type="molecule type" value="Genomic_DNA"/>
</dbReference>
<keyword evidence="7" id="KW-0653">Protein transport</keyword>
<dbReference type="Pfam" id="PF00787">
    <property type="entry name" value="PX"/>
    <property type="match status" value="1"/>
</dbReference>
<dbReference type="Proteomes" id="UP000000267">
    <property type="component" value="Unassembled WGS sequence"/>
</dbReference>
<dbReference type="PANTHER" id="PTHR47554">
    <property type="entry name" value="SORTING NEXIN MVP1"/>
    <property type="match status" value="1"/>
</dbReference>
<dbReference type="GO" id="GO:0042802">
    <property type="term" value="F:identical protein binding"/>
    <property type="evidence" value="ECO:0007669"/>
    <property type="project" value="EnsemblFungi"/>
</dbReference>
<dbReference type="PROSITE" id="PS50195">
    <property type="entry name" value="PX"/>
    <property type="match status" value="1"/>
</dbReference>
<keyword evidence="8" id="KW-0472">Membrane</keyword>
<dbReference type="HOGENOM" id="CLU_009058_2_0_1"/>
<dbReference type="RefSeq" id="XP_001645277.1">
    <property type="nucleotide sequence ID" value="XM_001645227.1"/>
</dbReference>
<evidence type="ECO:0000256" key="5">
    <source>
        <dbReference type="ARBA" id="ARBA00022448"/>
    </source>
</evidence>
<organism evidence="12">
    <name type="scientific">Vanderwaltozyma polyspora (strain ATCC 22028 / DSM 70294 / BCRC 21397 / CBS 2163 / NBRC 10782 / NRRL Y-8283 / UCD 57-17)</name>
    <name type="common">Kluyveromyces polysporus</name>
    <dbReference type="NCBI Taxonomy" id="436907"/>
    <lineage>
        <taxon>Eukaryota</taxon>
        <taxon>Fungi</taxon>
        <taxon>Dikarya</taxon>
        <taxon>Ascomycota</taxon>
        <taxon>Saccharomycotina</taxon>
        <taxon>Saccharomycetes</taxon>
        <taxon>Saccharomycetales</taxon>
        <taxon>Saccharomycetaceae</taxon>
        <taxon>Vanderwaltozyma</taxon>
    </lineage>
</organism>
<dbReference type="GO" id="GO:0005829">
    <property type="term" value="C:cytosol"/>
    <property type="evidence" value="ECO:0007669"/>
    <property type="project" value="GOC"/>
</dbReference>
<evidence type="ECO:0000256" key="7">
    <source>
        <dbReference type="ARBA" id="ARBA00022927"/>
    </source>
</evidence>
<accession>A7TJV7</accession>
<protein>
    <recommendedName>
        <fullName evidence="4">Sorting nexin MVP1</fullName>
    </recommendedName>
    <alternativeName>
        <fullName evidence="9">Sorting nexin mvp1</fullName>
    </alternativeName>
</protein>
<evidence type="ECO:0000256" key="3">
    <source>
        <dbReference type="ARBA" id="ARBA00010883"/>
    </source>
</evidence>
<keyword evidence="12" id="KW-1185">Reference proteome</keyword>
<dbReference type="eggNOG" id="KOG2273">
    <property type="taxonomic scope" value="Eukaryota"/>
</dbReference>
<dbReference type="GO" id="GO:0016020">
    <property type="term" value="C:membrane"/>
    <property type="evidence" value="ECO:0007669"/>
    <property type="project" value="UniProtKB-SubCell"/>
</dbReference>
<dbReference type="Gene3D" id="3.30.1520.10">
    <property type="entry name" value="Phox-like domain"/>
    <property type="match status" value="1"/>
</dbReference>
<dbReference type="GeneID" id="5545636"/>
<comment type="similarity">
    <text evidence="3">Belongs to the sorting nexin family.</text>
</comment>
<dbReference type="STRING" id="436907.A7TJV7"/>
<dbReference type="Pfam" id="PF19566">
    <property type="entry name" value="Snx8_BAR_dom"/>
    <property type="match status" value="1"/>
</dbReference>
<dbReference type="SUPFAM" id="SSF64268">
    <property type="entry name" value="PX domain"/>
    <property type="match status" value="1"/>
</dbReference>
<gene>
    <name evidence="11" type="ORF">Kpol_1037p15</name>
</gene>
<evidence type="ECO:0000256" key="9">
    <source>
        <dbReference type="ARBA" id="ARBA00072009"/>
    </source>
</evidence>
<dbReference type="CDD" id="cd07597">
    <property type="entry name" value="BAR_SNX8"/>
    <property type="match status" value="1"/>
</dbReference>
<keyword evidence="5" id="KW-0813">Transport</keyword>
<dbReference type="FunCoup" id="A7TJV7">
    <property type="interactions" value="177"/>
</dbReference>
<dbReference type="AlphaFoldDB" id="A7TJV7"/>
<feature type="domain" description="PX" evidence="10">
    <location>
        <begin position="111"/>
        <end position="226"/>
    </location>
</feature>
<evidence type="ECO:0000313" key="12">
    <source>
        <dbReference type="Proteomes" id="UP000000267"/>
    </source>
</evidence>
<dbReference type="GO" id="GO:0005768">
    <property type="term" value="C:endosome"/>
    <property type="evidence" value="ECO:0007669"/>
    <property type="project" value="EnsemblFungi"/>
</dbReference>
<sequence length="492" mass="57056">MMNILEDIDPWNANGRSNNDHFKPTLATTTTTTTTTAPMAVPSYDELSGVLSKNEVLDGSIWGEPAQKPVQEVKKSKDDAPGATRVTSLVNEQAEFESWSKSLRKSYNPLSIDLITVEEIPEREGMLFKHTNYLVKNSLDMTSSNNSVVRRYSDFIWLQEILIKIYPFRLIPELPPKKIGSSQNLDRVFMERRRRGLKRFINLILKHPLLKNDKFVNIFLTFNSDINSYKKQNNFNAEDELTTKELSPFFKKIWKKEFAENWNIANNTIDKLINTWTKIAVMVERYEKRLKQIAHEKSALNSLINELTDLTPKLYPVEHSDTILDINNHLGIVNQHLVGSVELTHDTTAEYTRILIPKFKIFVDILVSLKNLFERYRMLGGNNIAQLYKHVQNNTEKLESMKGKPDSSGAEYDKIRTTISVDKKSIMEQSNKAWLIRECILEEFIIFQETQFLISTAFQDWVRLNSNFAGLNMNEWEKLMDQLVDMPTYNKD</sequence>
<dbReference type="CDD" id="cd06866">
    <property type="entry name" value="PX_SNX8_Mvp1p_like"/>
    <property type="match status" value="1"/>
</dbReference>
<evidence type="ECO:0000256" key="8">
    <source>
        <dbReference type="ARBA" id="ARBA00023136"/>
    </source>
</evidence>
<dbReference type="InterPro" id="IPR028662">
    <property type="entry name" value="SNX8/Mvp1"/>
</dbReference>
<evidence type="ECO:0000256" key="1">
    <source>
        <dbReference type="ARBA" id="ARBA00004287"/>
    </source>
</evidence>
<dbReference type="GO" id="GO:0005634">
    <property type="term" value="C:nucleus"/>
    <property type="evidence" value="ECO:0007669"/>
    <property type="project" value="EnsemblFungi"/>
</dbReference>
<dbReference type="GO" id="GO:0042147">
    <property type="term" value="P:retrograde transport, endosome to Golgi"/>
    <property type="evidence" value="ECO:0007669"/>
    <property type="project" value="EnsemblFungi"/>
</dbReference>
<dbReference type="InterPro" id="IPR035704">
    <property type="entry name" value="SNX8/Mvp1_PX"/>
</dbReference>
<comment type="subcellular location">
    <subcellularLocation>
        <location evidence="2">Cytoplasm</location>
    </subcellularLocation>
    <subcellularLocation>
        <location evidence="1">Membrane</location>
        <topology evidence="1">Peripheral membrane protein</topology>
        <orientation evidence="1">Cytoplasmic side</orientation>
    </subcellularLocation>
</comment>
<keyword evidence="6" id="KW-0963">Cytoplasm</keyword>
<dbReference type="InParanoid" id="A7TJV7"/>
<dbReference type="PhylomeDB" id="A7TJV7"/>
<dbReference type="OMA" id="WEYAGAK"/>
<evidence type="ECO:0000256" key="2">
    <source>
        <dbReference type="ARBA" id="ARBA00004496"/>
    </source>
</evidence>